<dbReference type="STRING" id="445709.ABW99_01190"/>
<dbReference type="CDD" id="cd05344">
    <property type="entry name" value="BKR_like_SDR_like"/>
    <property type="match status" value="1"/>
</dbReference>
<organism evidence="2 3">
    <name type="scientific">Pandoraea thiooxydans</name>
    <dbReference type="NCBI Taxonomy" id="445709"/>
    <lineage>
        <taxon>Bacteria</taxon>
        <taxon>Pseudomonadati</taxon>
        <taxon>Pseudomonadota</taxon>
        <taxon>Betaproteobacteria</taxon>
        <taxon>Burkholderiales</taxon>
        <taxon>Burkholderiaceae</taxon>
        <taxon>Pandoraea</taxon>
    </lineage>
</organism>
<dbReference type="KEGG" id="ptx:ABW99_01190"/>
<dbReference type="Gene3D" id="3.40.50.720">
    <property type="entry name" value="NAD(P)-binding Rossmann-like Domain"/>
    <property type="match status" value="1"/>
</dbReference>
<evidence type="ECO:0000256" key="1">
    <source>
        <dbReference type="ARBA" id="ARBA00006484"/>
    </source>
</evidence>
<evidence type="ECO:0000313" key="2">
    <source>
        <dbReference type="EMBL" id="AKJ67050.1"/>
    </source>
</evidence>
<dbReference type="PANTHER" id="PTHR42879">
    <property type="entry name" value="3-OXOACYL-(ACYL-CARRIER-PROTEIN) REDUCTASE"/>
    <property type="match status" value="1"/>
</dbReference>
<dbReference type="PANTHER" id="PTHR42879:SF6">
    <property type="entry name" value="NADPH-DEPENDENT REDUCTASE BACG"/>
    <property type="match status" value="1"/>
</dbReference>
<keyword evidence="3" id="KW-1185">Reference proteome</keyword>
<dbReference type="InterPro" id="IPR050259">
    <property type="entry name" value="SDR"/>
</dbReference>
<dbReference type="PRINTS" id="PR00081">
    <property type="entry name" value="GDHRDH"/>
</dbReference>
<reference evidence="3" key="1">
    <citation type="submission" date="2015-06" db="EMBL/GenBank/DDBJ databases">
        <authorList>
            <person name="Lim Y.L."/>
            <person name="Ee R."/>
            <person name="Yong D."/>
            <person name="How K.Y."/>
            <person name="Yin W.F."/>
            <person name="Chan K.G."/>
        </authorList>
    </citation>
    <scope>NUCLEOTIDE SEQUENCE [LARGE SCALE GENOMIC DNA]</scope>
    <source>
        <strain evidence="3">DSM 25325</strain>
    </source>
</reference>
<dbReference type="InterPro" id="IPR036291">
    <property type="entry name" value="NAD(P)-bd_dom_sf"/>
</dbReference>
<accession>A0A0G3EJF3</accession>
<evidence type="ECO:0000313" key="3">
    <source>
        <dbReference type="Proteomes" id="UP000036700"/>
    </source>
</evidence>
<protein>
    <submittedName>
        <fullName evidence="2">3-oxoacyl-ACP reductase</fullName>
    </submittedName>
</protein>
<dbReference type="EMBL" id="CP011568">
    <property type="protein sequence ID" value="AKJ67050.1"/>
    <property type="molecule type" value="Genomic_DNA"/>
</dbReference>
<comment type="similarity">
    <text evidence="1">Belongs to the short-chain dehydrogenases/reductases (SDR) family.</text>
</comment>
<dbReference type="InterPro" id="IPR002347">
    <property type="entry name" value="SDR_fam"/>
</dbReference>
<dbReference type="FunFam" id="3.40.50.720:FF:000642">
    <property type="entry name" value="Short-chain dehydrogenase/reductase SDR"/>
    <property type="match status" value="1"/>
</dbReference>
<dbReference type="Proteomes" id="UP000036700">
    <property type="component" value="Chromosome"/>
</dbReference>
<dbReference type="RefSeq" id="WP_047212580.1">
    <property type="nucleotide sequence ID" value="NZ_CP011568.3"/>
</dbReference>
<sequence>MKLDIEGKRALVCGASKGLGRGCAEALAAEGVQVTIVARTAATLEAAAAEIRARHGVPVTAVACDITTPEGRAAALAACGEPDIVVTNAGGPPPGDFRDWTRDDWIRALDANMLSPIELIKATVDGMISRRFGRIVNITSSSVKAPIEILGLSNGARSGLTGFVAGLARKTVAHNVTINNLLPGQFDTDRLAATLAARARREGIAPDEIRAHSASRIPAQRFGTPEEFGAMCAFLCSAHAGYFTGQNVLLDGGAYPGTF</sequence>
<dbReference type="SUPFAM" id="SSF51735">
    <property type="entry name" value="NAD(P)-binding Rossmann-fold domains"/>
    <property type="match status" value="1"/>
</dbReference>
<dbReference type="OrthoDB" id="9804774at2"/>
<dbReference type="Pfam" id="PF13561">
    <property type="entry name" value="adh_short_C2"/>
    <property type="match status" value="1"/>
</dbReference>
<proteinExistence type="inferred from homology"/>
<dbReference type="PATRIC" id="fig|445709.3.peg.263"/>
<dbReference type="AlphaFoldDB" id="A0A0G3EJF3"/>
<gene>
    <name evidence="2" type="ORF">ABW99_01190</name>
</gene>
<name>A0A0G3EJF3_9BURK</name>